<protein>
    <submittedName>
        <fullName evidence="2">Uncharacterized protein</fullName>
    </submittedName>
</protein>
<dbReference type="AlphaFoldDB" id="A0A0F9RGK5"/>
<feature type="region of interest" description="Disordered" evidence="1">
    <location>
        <begin position="1"/>
        <end position="21"/>
    </location>
</feature>
<comment type="caution">
    <text evidence="2">The sequence shown here is derived from an EMBL/GenBank/DDBJ whole genome shotgun (WGS) entry which is preliminary data.</text>
</comment>
<accession>A0A0F9RGK5</accession>
<organism evidence="2">
    <name type="scientific">marine sediment metagenome</name>
    <dbReference type="NCBI Taxonomy" id="412755"/>
    <lineage>
        <taxon>unclassified sequences</taxon>
        <taxon>metagenomes</taxon>
        <taxon>ecological metagenomes</taxon>
    </lineage>
</organism>
<dbReference type="EMBL" id="LAZR01003620">
    <property type="protein sequence ID" value="KKN16373.1"/>
    <property type="molecule type" value="Genomic_DNA"/>
</dbReference>
<gene>
    <name evidence="2" type="ORF">LCGC14_0976680</name>
</gene>
<name>A0A0F9RGK5_9ZZZZ</name>
<evidence type="ECO:0000256" key="1">
    <source>
        <dbReference type="SAM" id="MobiDB-lite"/>
    </source>
</evidence>
<proteinExistence type="predicted"/>
<reference evidence="2" key="1">
    <citation type="journal article" date="2015" name="Nature">
        <title>Complex archaea that bridge the gap between prokaryotes and eukaryotes.</title>
        <authorList>
            <person name="Spang A."/>
            <person name="Saw J.H."/>
            <person name="Jorgensen S.L."/>
            <person name="Zaremba-Niedzwiedzka K."/>
            <person name="Martijn J."/>
            <person name="Lind A.E."/>
            <person name="van Eijk R."/>
            <person name="Schleper C."/>
            <person name="Guy L."/>
            <person name="Ettema T.J."/>
        </authorList>
    </citation>
    <scope>NUCLEOTIDE SEQUENCE</scope>
</reference>
<feature type="compositionally biased region" description="Basic and acidic residues" evidence="1">
    <location>
        <begin position="1"/>
        <end position="14"/>
    </location>
</feature>
<evidence type="ECO:0000313" key="2">
    <source>
        <dbReference type="EMBL" id="KKN16373.1"/>
    </source>
</evidence>
<sequence>MEEKVNGINKRLEDPNTGLGSIKRSVDKQALHCAKMTSSFIERFKNLEDK</sequence>